<feature type="region of interest" description="Disordered" evidence="1">
    <location>
        <begin position="369"/>
        <end position="481"/>
    </location>
</feature>
<evidence type="ECO:0000313" key="2">
    <source>
        <dbReference type="EMBL" id="KAJ4377304.1"/>
    </source>
</evidence>
<dbReference type="OrthoDB" id="3926619at2759"/>
<gene>
    <name evidence="2" type="ORF">N0V83_000128</name>
</gene>
<feature type="region of interest" description="Disordered" evidence="1">
    <location>
        <begin position="300"/>
        <end position="319"/>
    </location>
</feature>
<comment type="caution">
    <text evidence="2">The sequence shown here is derived from an EMBL/GenBank/DDBJ whole genome shotgun (WGS) entry which is preliminary data.</text>
</comment>
<name>A0A9W9CRT7_9PLEO</name>
<feature type="region of interest" description="Disordered" evidence="1">
    <location>
        <begin position="182"/>
        <end position="271"/>
    </location>
</feature>
<feature type="compositionally biased region" description="Polar residues" evidence="1">
    <location>
        <begin position="306"/>
        <end position="319"/>
    </location>
</feature>
<dbReference type="Proteomes" id="UP001140560">
    <property type="component" value="Unassembled WGS sequence"/>
</dbReference>
<reference evidence="2" key="1">
    <citation type="submission" date="2022-10" db="EMBL/GenBank/DDBJ databases">
        <title>Tapping the CABI collections for fungal endophytes: first genome assemblies for Collariella, Neodidymelliopsis, Ascochyta clinopodiicola, Didymella pomorum, Didymosphaeria variabile, Neocosmospora piperis and Neocucurbitaria cava.</title>
        <authorList>
            <person name="Hill R."/>
        </authorList>
    </citation>
    <scope>NUCLEOTIDE SEQUENCE</scope>
    <source>
        <strain evidence="2">IMI 356814</strain>
    </source>
</reference>
<feature type="compositionally biased region" description="Polar residues" evidence="1">
    <location>
        <begin position="369"/>
        <end position="387"/>
    </location>
</feature>
<proteinExistence type="predicted"/>
<dbReference type="EMBL" id="JAPEUY010000001">
    <property type="protein sequence ID" value="KAJ4377304.1"/>
    <property type="molecule type" value="Genomic_DNA"/>
</dbReference>
<feature type="region of interest" description="Disordered" evidence="1">
    <location>
        <begin position="21"/>
        <end position="44"/>
    </location>
</feature>
<keyword evidence="3" id="KW-1185">Reference proteome</keyword>
<organism evidence="2 3">
    <name type="scientific">Neocucurbitaria cava</name>
    <dbReference type="NCBI Taxonomy" id="798079"/>
    <lineage>
        <taxon>Eukaryota</taxon>
        <taxon>Fungi</taxon>
        <taxon>Dikarya</taxon>
        <taxon>Ascomycota</taxon>
        <taxon>Pezizomycotina</taxon>
        <taxon>Dothideomycetes</taxon>
        <taxon>Pleosporomycetidae</taxon>
        <taxon>Pleosporales</taxon>
        <taxon>Pleosporineae</taxon>
        <taxon>Cucurbitariaceae</taxon>
        <taxon>Neocucurbitaria</taxon>
    </lineage>
</organism>
<accession>A0A9W9CRT7</accession>
<dbReference type="AlphaFoldDB" id="A0A9W9CRT7"/>
<protein>
    <submittedName>
        <fullName evidence="2">Uncharacterized protein</fullName>
    </submittedName>
</protein>
<feature type="compositionally biased region" description="Polar residues" evidence="1">
    <location>
        <begin position="228"/>
        <end position="247"/>
    </location>
</feature>
<sequence>MVDVAVTAQLQQWTFDKPTLATRPERCSSESSASSPKLCDDAPDTLRIDTAGAQESLPASRKESIMMDRYLSSEEDLSAVDDGPESDIDDYEDDVVIHDLAKECKARTMSISRWDKGRSCDMAVMVSYAFAGRPKVVDMVDCRSPTSERPVGQPRSASLANLPVAAISKLRKAEQTQRLSMNVLSSRTMLSPPLTRPASPSVETESRRPSTTHGAITKKPSTVDLAGSASTTSSLQTAPSSRSTSPAYSEAPRRPSTSAEPPASARSSVYFPSVSRPDLTKAHTTQFSYRQSQFAPLTPGSPAMSFLSSDPYENSTTNAASPIIKKPAAHKRLRSISMKLSLARIAITPSKKPYDSRVNGKMVPTPITPMTPQTAPLEPTSSFSSPNKLRRASTMLRPKSRQAEPARVPSPDVAPPLPSAYASSTTAEKRMTMPRMVARGADEREPTIVLPPCPDTPSEDPMASIKSKRLRKRKSLMDLML</sequence>
<evidence type="ECO:0000256" key="1">
    <source>
        <dbReference type="SAM" id="MobiDB-lite"/>
    </source>
</evidence>
<evidence type="ECO:0000313" key="3">
    <source>
        <dbReference type="Proteomes" id="UP001140560"/>
    </source>
</evidence>